<dbReference type="InterPro" id="IPR018062">
    <property type="entry name" value="HTH_AraC-typ_CS"/>
</dbReference>
<reference evidence="5 6" key="1">
    <citation type="submission" date="2011-12" db="EMBL/GenBank/DDBJ databases">
        <title>Whole genome shotgun sequence of Gordonia effusa NBRC 100432.</title>
        <authorList>
            <person name="Yoshida I."/>
            <person name="Takarada H."/>
            <person name="Hosoyama A."/>
            <person name="Tsuchikane K."/>
            <person name="Katsumata H."/>
            <person name="Yamazaki S."/>
            <person name="Fujita N."/>
        </authorList>
    </citation>
    <scope>NUCLEOTIDE SEQUENCE [LARGE SCALE GENOMIC DNA]</scope>
    <source>
        <strain evidence="5 6">NBRC 100432</strain>
    </source>
</reference>
<keyword evidence="3" id="KW-0804">Transcription</keyword>
<keyword evidence="2" id="KW-0238">DNA-binding</keyword>
<dbReference type="InterPro" id="IPR009057">
    <property type="entry name" value="Homeodomain-like_sf"/>
</dbReference>
<dbReference type="PANTHER" id="PTHR43280">
    <property type="entry name" value="ARAC-FAMILY TRANSCRIPTIONAL REGULATOR"/>
    <property type="match status" value="1"/>
</dbReference>
<dbReference type="AlphaFoldDB" id="H0R0D1"/>
<comment type="caution">
    <text evidence="5">The sequence shown here is derived from an EMBL/GenBank/DDBJ whole genome shotgun (WGS) entry which is preliminary data.</text>
</comment>
<dbReference type="GO" id="GO:0003700">
    <property type="term" value="F:DNA-binding transcription factor activity"/>
    <property type="evidence" value="ECO:0007669"/>
    <property type="project" value="InterPro"/>
</dbReference>
<dbReference type="PROSITE" id="PS00041">
    <property type="entry name" value="HTH_ARAC_FAMILY_1"/>
    <property type="match status" value="1"/>
</dbReference>
<dbReference type="SUPFAM" id="SSF46689">
    <property type="entry name" value="Homeodomain-like"/>
    <property type="match status" value="2"/>
</dbReference>
<protein>
    <submittedName>
        <fullName evidence="5">Putative transcriptional regulator</fullName>
    </submittedName>
</protein>
<dbReference type="STRING" id="1077974.GOEFS_057_00080"/>
<proteinExistence type="predicted"/>
<dbReference type="EMBL" id="BAEH01000057">
    <property type="protein sequence ID" value="GAB18532.1"/>
    <property type="molecule type" value="Genomic_DNA"/>
</dbReference>
<keyword evidence="6" id="KW-1185">Reference proteome</keyword>
<dbReference type="eggNOG" id="COG2207">
    <property type="taxonomic scope" value="Bacteria"/>
</dbReference>
<evidence type="ECO:0000256" key="3">
    <source>
        <dbReference type="ARBA" id="ARBA00023163"/>
    </source>
</evidence>
<feature type="domain" description="HTH araC/xylS-type" evidence="4">
    <location>
        <begin position="160"/>
        <end position="258"/>
    </location>
</feature>
<sequence>MRYHHGVPVYRYTPAAYRPPLSLSGPGSGGRGIETRRHIHDFPILLTNCSTAWLVAPGAVIDPSQPDVDDDCVAILFDTAAVDDQLSSPFRHNSPGGIARLDIPPQRRNHWEHILERIAGELARDDDHNRRASVAYLTILLTDIARLSSEVTHRPDDTVAAVFALIETRYSEPLTLADIGAHVSLTPAYLTTLIRKRTGKSVAQWIISRRLLEARRLLADTDESIATIARTVGFDDPAYFSRIFSREIGSSPRAWRRQEISPARH</sequence>
<dbReference type="Pfam" id="PF12833">
    <property type="entry name" value="HTH_18"/>
    <property type="match status" value="1"/>
</dbReference>
<dbReference type="PROSITE" id="PS01124">
    <property type="entry name" value="HTH_ARAC_FAMILY_2"/>
    <property type="match status" value="1"/>
</dbReference>
<dbReference type="Proteomes" id="UP000035034">
    <property type="component" value="Unassembled WGS sequence"/>
</dbReference>
<organism evidence="5 6">
    <name type="scientific">Gordonia effusa NBRC 100432</name>
    <dbReference type="NCBI Taxonomy" id="1077974"/>
    <lineage>
        <taxon>Bacteria</taxon>
        <taxon>Bacillati</taxon>
        <taxon>Actinomycetota</taxon>
        <taxon>Actinomycetes</taxon>
        <taxon>Mycobacteriales</taxon>
        <taxon>Gordoniaceae</taxon>
        <taxon>Gordonia</taxon>
    </lineage>
</organism>
<accession>H0R0D1</accession>
<evidence type="ECO:0000313" key="5">
    <source>
        <dbReference type="EMBL" id="GAB18532.1"/>
    </source>
</evidence>
<gene>
    <name evidence="5" type="ORF">GOEFS_057_00080</name>
</gene>
<dbReference type="SMART" id="SM00342">
    <property type="entry name" value="HTH_ARAC"/>
    <property type="match status" value="1"/>
</dbReference>
<evidence type="ECO:0000259" key="4">
    <source>
        <dbReference type="PROSITE" id="PS01124"/>
    </source>
</evidence>
<keyword evidence="1" id="KW-0805">Transcription regulation</keyword>
<dbReference type="PRINTS" id="PR00032">
    <property type="entry name" value="HTHARAC"/>
</dbReference>
<evidence type="ECO:0000256" key="2">
    <source>
        <dbReference type="ARBA" id="ARBA00023125"/>
    </source>
</evidence>
<dbReference type="GO" id="GO:0043565">
    <property type="term" value="F:sequence-specific DNA binding"/>
    <property type="evidence" value="ECO:0007669"/>
    <property type="project" value="InterPro"/>
</dbReference>
<evidence type="ECO:0000256" key="1">
    <source>
        <dbReference type="ARBA" id="ARBA00023015"/>
    </source>
</evidence>
<name>H0R0D1_9ACTN</name>
<evidence type="ECO:0000313" key="6">
    <source>
        <dbReference type="Proteomes" id="UP000035034"/>
    </source>
</evidence>
<dbReference type="InterPro" id="IPR018060">
    <property type="entry name" value="HTH_AraC"/>
</dbReference>
<dbReference type="PANTHER" id="PTHR43280:SF2">
    <property type="entry name" value="HTH-TYPE TRANSCRIPTIONAL REGULATOR EXSA"/>
    <property type="match status" value="1"/>
</dbReference>
<dbReference type="Gene3D" id="1.10.10.60">
    <property type="entry name" value="Homeodomain-like"/>
    <property type="match status" value="2"/>
</dbReference>
<dbReference type="InterPro" id="IPR020449">
    <property type="entry name" value="Tscrpt_reg_AraC-type_HTH"/>
</dbReference>